<dbReference type="SUPFAM" id="SSF143875">
    <property type="entry name" value="ERH-like"/>
    <property type="match status" value="1"/>
</dbReference>
<proteinExistence type="inferred from homology"/>
<gene>
    <name evidence="3" type="ORF">EVOR1521_LOCUS21277</name>
</gene>
<dbReference type="Gene3D" id="3.30.2260.10">
    <property type="entry name" value="Enhancer of rudimentary"/>
    <property type="match status" value="1"/>
</dbReference>
<dbReference type="PANTHER" id="PTHR12373">
    <property type="entry name" value="ENHANCER OF RUDIMENTARY ERH"/>
    <property type="match status" value="1"/>
</dbReference>
<dbReference type="AlphaFoldDB" id="A0AA36J161"/>
<feature type="region of interest" description="Disordered" evidence="2">
    <location>
        <begin position="1"/>
        <end position="40"/>
    </location>
</feature>
<reference evidence="3" key="1">
    <citation type="submission" date="2023-08" db="EMBL/GenBank/DDBJ databases">
        <authorList>
            <person name="Chen Y."/>
            <person name="Shah S."/>
            <person name="Dougan E. K."/>
            <person name="Thang M."/>
            <person name="Chan C."/>
        </authorList>
    </citation>
    <scope>NUCLEOTIDE SEQUENCE</scope>
</reference>
<comment type="similarity">
    <text evidence="1">Belongs to the E(R) family.</text>
</comment>
<sequence>MGGKGKGKGKGWGPRVRQTISKPTWNEHESAGPSTEKSHLPSGHAILLVQYSGTASSKTYSEHGNVSSAMDDICQMYEQVIKMDTRGRSQAKYTVEDLWSFIDRLEDIACLVYESKSGEYLPHNREWIKNQVLRHLKGQVA</sequence>
<evidence type="ECO:0000313" key="4">
    <source>
        <dbReference type="Proteomes" id="UP001178507"/>
    </source>
</evidence>
<dbReference type="PANTHER" id="PTHR12373:SF0">
    <property type="entry name" value="ENHANCER OF RUDIMENTARY HOMOLOG"/>
    <property type="match status" value="1"/>
</dbReference>
<evidence type="ECO:0000256" key="1">
    <source>
        <dbReference type="ARBA" id="ARBA00007491"/>
    </source>
</evidence>
<dbReference type="InterPro" id="IPR035912">
    <property type="entry name" value="EHR_sf"/>
</dbReference>
<evidence type="ECO:0000256" key="2">
    <source>
        <dbReference type="SAM" id="MobiDB-lite"/>
    </source>
</evidence>
<accession>A0AA36J161</accession>
<evidence type="ECO:0000313" key="3">
    <source>
        <dbReference type="EMBL" id="CAJ1397214.1"/>
    </source>
</evidence>
<organism evidence="3 4">
    <name type="scientific">Effrenium voratum</name>
    <dbReference type="NCBI Taxonomy" id="2562239"/>
    <lineage>
        <taxon>Eukaryota</taxon>
        <taxon>Sar</taxon>
        <taxon>Alveolata</taxon>
        <taxon>Dinophyceae</taxon>
        <taxon>Suessiales</taxon>
        <taxon>Symbiodiniaceae</taxon>
        <taxon>Effrenium</taxon>
    </lineage>
</organism>
<dbReference type="Pfam" id="PF01133">
    <property type="entry name" value="ER"/>
    <property type="match status" value="1"/>
</dbReference>
<evidence type="ECO:0008006" key="5">
    <source>
        <dbReference type="Google" id="ProtNLM"/>
    </source>
</evidence>
<protein>
    <recommendedName>
        <fullName evidence="5">Enhancer of rudimentary homolog</fullName>
    </recommendedName>
</protein>
<comment type="caution">
    <text evidence="3">The sequence shown here is derived from an EMBL/GenBank/DDBJ whole genome shotgun (WGS) entry which is preliminary data.</text>
</comment>
<keyword evidence="4" id="KW-1185">Reference proteome</keyword>
<name>A0AA36J161_9DINO</name>
<dbReference type="Proteomes" id="UP001178507">
    <property type="component" value="Unassembled WGS sequence"/>
</dbReference>
<dbReference type="InterPro" id="IPR000781">
    <property type="entry name" value="ERH"/>
</dbReference>
<dbReference type="EMBL" id="CAUJNA010003260">
    <property type="protein sequence ID" value="CAJ1397214.1"/>
    <property type="molecule type" value="Genomic_DNA"/>
</dbReference>